<keyword evidence="2" id="KW-1185">Reference proteome</keyword>
<proteinExistence type="predicted"/>
<dbReference type="AlphaFoldDB" id="K9X2S5"/>
<evidence type="ECO:0000313" key="1">
    <source>
        <dbReference type="EMBL" id="AFZ26758.1"/>
    </source>
</evidence>
<dbReference type="HOGENOM" id="CLU_3182762_0_0_3"/>
<dbReference type="Proteomes" id="UP000010475">
    <property type="component" value="Chromosome"/>
</dbReference>
<dbReference type="STRING" id="56107.Cylst_4693"/>
<evidence type="ECO:0000313" key="2">
    <source>
        <dbReference type="Proteomes" id="UP000010475"/>
    </source>
</evidence>
<sequence>MVQNSNKQHKLVEAKQFLQIFEQRLLYIADKSVGKFEVRKNQPMSC</sequence>
<dbReference type="KEGG" id="csg:Cylst_4693"/>
<organism evidence="1 2">
    <name type="scientific">Cylindrospermum stagnale PCC 7417</name>
    <dbReference type="NCBI Taxonomy" id="56107"/>
    <lineage>
        <taxon>Bacteria</taxon>
        <taxon>Bacillati</taxon>
        <taxon>Cyanobacteriota</taxon>
        <taxon>Cyanophyceae</taxon>
        <taxon>Nostocales</taxon>
        <taxon>Nostocaceae</taxon>
        <taxon>Cylindrospermum</taxon>
    </lineage>
</organism>
<protein>
    <submittedName>
        <fullName evidence="1">Uncharacterized protein</fullName>
    </submittedName>
</protein>
<accession>K9X2S5</accession>
<dbReference type="EMBL" id="CP003642">
    <property type="protein sequence ID" value="AFZ26758.1"/>
    <property type="molecule type" value="Genomic_DNA"/>
</dbReference>
<name>K9X2S5_9NOST</name>
<reference evidence="1 2" key="1">
    <citation type="submission" date="2012-06" db="EMBL/GenBank/DDBJ databases">
        <title>Finished chromosome of genome of Cylindrospermum stagnale PCC 7417.</title>
        <authorList>
            <consortium name="US DOE Joint Genome Institute"/>
            <person name="Gugger M."/>
            <person name="Coursin T."/>
            <person name="Rippka R."/>
            <person name="Tandeau De Marsac N."/>
            <person name="Huntemann M."/>
            <person name="Wei C.-L."/>
            <person name="Han J."/>
            <person name="Detter J.C."/>
            <person name="Han C."/>
            <person name="Tapia R."/>
            <person name="Chen A."/>
            <person name="Kyrpides N."/>
            <person name="Mavromatis K."/>
            <person name="Markowitz V."/>
            <person name="Szeto E."/>
            <person name="Ivanova N."/>
            <person name="Pagani I."/>
            <person name="Pati A."/>
            <person name="Goodwin L."/>
            <person name="Nordberg H.P."/>
            <person name="Cantor M.N."/>
            <person name="Hua S.X."/>
            <person name="Woyke T."/>
            <person name="Kerfeld C.A."/>
        </authorList>
    </citation>
    <scope>NUCLEOTIDE SEQUENCE [LARGE SCALE GENOMIC DNA]</scope>
    <source>
        <strain evidence="1 2">PCC 7417</strain>
    </source>
</reference>
<gene>
    <name evidence="1" type="ORF">Cylst_4693</name>
</gene>